<dbReference type="Proteomes" id="UP000316598">
    <property type="component" value="Unassembled WGS sequence"/>
</dbReference>
<reference evidence="2 3" key="1">
    <citation type="submission" date="2019-02" db="EMBL/GenBank/DDBJ databases">
        <title>Deep-cultivation of Planctomycetes and their phenomic and genomic characterization uncovers novel biology.</title>
        <authorList>
            <person name="Wiegand S."/>
            <person name="Jogler M."/>
            <person name="Boedeker C."/>
            <person name="Pinto D."/>
            <person name="Vollmers J."/>
            <person name="Rivas-Marin E."/>
            <person name="Kohn T."/>
            <person name="Peeters S.H."/>
            <person name="Heuer A."/>
            <person name="Rast P."/>
            <person name="Oberbeckmann S."/>
            <person name="Bunk B."/>
            <person name="Jeske O."/>
            <person name="Meyerdierks A."/>
            <person name="Storesund J.E."/>
            <person name="Kallscheuer N."/>
            <person name="Luecker S."/>
            <person name="Lage O.M."/>
            <person name="Pohl T."/>
            <person name="Merkel B.J."/>
            <person name="Hornburger P."/>
            <person name="Mueller R.-W."/>
            <person name="Bruemmer F."/>
            <person name="Labrenz M."/>
            <person name="Spormann A.M."/>
            <person name="Op Den Camp H."/>
            <person name="Overmann J."/>
            <person name="Amann R."/>
            <person name="Jetten M.S.M."/>
            <person name="Mascher T."/>
            <person name="Medema M.H."/>
            <person name="Devos D.P."/>
            <person name="Kaster A.-K."/>
            <person name="Ovreas L."/>
            <person name="Rohde M."/>
            <person name="Galperin M.Y."/>
            <person name="Jogler C."/>
        </authorList>
    </citation>
    <scope>NUCLEOTIDE SEQUENCE [LARGE SCALE GENOMIC DNA]</scope>
    <source>
        <strain evidence="2 3">Pla22</strain>
    </source>
</reference>
<keyword evidence="1" id="KW-0812">Transmembrane</keyword>
<feature type="transmembrane region" description="Helical" evidence="1">
    <location>
        <begin position="12"/>
        <end position="35"/>
    </location>
</feature>
<protein>
    <submittedName>
        <fullName evidence="2">Uncharacterized protein</fullName>
    </submittedName>
</protein>
<evidence type="ECO:0000313" key="2">
    <source>
        <dbReference type="EMBL" id="TWT51381.1"/>
    </source>
</evidence>
<organism evidence="2 3">
    <name type="scientific">Rubripirellula amarantea</name>
    <dbReference type="NCBI Taxonomy" id="2527999"/>
    <lineage>
        <taxon>Bacteria</taxon>
        <taxon>Pseudomonadati</taxon>
        <taxon>Planctomycetota</taxon>
        <taxon>Planctomycetia</taxon>
        <taxon>Pirellulales</taxon>
        <taxon>Pirellulaceae</taxon>
        <taxon>Rubripirellula</taxon>
    </lineage>
</organism>
<dbReference type="EMBL" id="SJPI01000002">
    <property type="protein sequence ID" value="TWT51381.1"/>
    <property type="molecule type" value="Genomic_DNA"/>
</dbReference>
<dbReference type="AlphaFoldDB" id="A0A5C5WMQ8"/>
<gene>
    <name evidence="2" type="ORF">Pla22_41590</name>
</gene>
<comment type="caution">
    <text evidence="2">The sequence shown here is derived from an EMBL/GenBank/DDBJ whole genome shotgun (WGS) entry which is preliminary data.</text>
</comment>
<evidence type="ECO:0000313" key="3">
    <source>
        <dbReference type="Proteomes" id="UP000316598"/>
    </source>
</evidence>
<name>A0A5C5WMQ8_9BACT</name>
<keyword evidence="1" id="KW-0472">Membrane</keyword>
<evidence type="ECO:0000256" key="1">
    <source>
        <dbReference type="SAM" id="Phobius"/>
    </source>
</evidence>
<proteinExistence type="predicted"/>
<accession>A0A5C5WMQ8</accession>
<keyword evidence="1" id="KW-1133">Transmembrane helix</keyword>
<sequence>MAAGLFSFKEIPVLNLLMFVCLILSFSLAVSAMTVRQLRRQRVGLEAIIQRLVNQEFYRADETDRCDDRDT</sequence>
<keyword evidence="3" id="KW-1185">Reference proteome</keyword>